<dbReference type="EC" id="2.7.7.9" evidence="2"/>
<evidence type="ECO:0000259" key="1">
    <source>
        <dbReference type="Pfam" id="PF00483"/>
    </source>
</evidence>
<keyword evidence="3" id="KW-1185">Reference proteome</keyword>
<dbReference type="EMBL" id="BLTE01000008">
    <property type="protein sequence ID" value="GFK94223.1"/>
    <property type="molecule type" value="Genomic_DNA"/>
</dbReference>
<gene>
    <name evidence="2" type="primary">cugP</name>
    <name evidence="2" type="ORF">NNJEOMEG_02065</name>
</gene>
<dbReference type="RefSeq" id="WP_173084084.1">
    <property type="nucleotide sequence ID" value="NZ_BLTE01000008.1"/>
</dbReference>
<keyword evidence="2" id="KW-0548">Nucleotidyltransferase</keyword>
<reference evidence="2 3" key="2">
    <citation type="submission" date="2020-05" db="EMBL/GenBank/DDBJ databases">
        <title>Draft genome sequence of Desulfovibrio sp. strainFSS-1.</title>
        <authorList>
            <person name="Shimoshige H."/>
            <person name="Kobayashi H."/>
            <person name="Maekawa T."/>
        </authorList>
    </citation>
    <scope>NUCLEOTIDE SEQUENCE [LARGE SCALE GENOMIC DNA]</scope>
    <source>
        <strain evidence="2 3">SIID29052-01</strain>
    </source>
</reference>
<accession>A0A6V8LNM6</accession>
<dbReference type="Proteomes" id="UP000494245">
    <property type="component" value="Unassembled WGS sequence"/>
</dbReference>
<dbReference type="Gene3D" id="3.90.550.10">
    <property type="entry name" value="Spore Coat Polysaccharide Biosynthesis Protein SpsA, Chain A"/>
    <property type="match status" value="1"/>
</dbReference>
<dbReference type="AlphaFoldDB" id="A0A6V8LNM6"/>
<feature type="domain" description="Nucleotidyl transferase" evidence="1">
    <location>
        <begin position="4"/>
        <end position="230"/>
    </location>
</feature>
<comment type="caution">
    <text evidence="2">The sequence shown here is derived from an EMBL/GenBank/DDBJ whole genome shotgun (WGS) entry which is preliminary data.</text>
</comment>
<evidence type="ECO:0000313" key="2">
    <source>
        <dbReference type="EMBL" id="GFK94223.1"/>
    </source>
</evidence>
<dbReference type="Pfam" id="PF00483">
    <property type="entry name" value="NTP_transferase"/>
    <property type="match status" value="1"/>
</dbReference>
<dbReference type="SUPFAM" id="SSF53448">
    <property type="entry name" value="Nucleotide-diphospho-sugar transferases"/>
    <property type="match status" value="1"/>
</dbReference>
<evidence type="ECO:0000313" key="3">
    <source>
        <dbReference type="Proteomes" id="UP000494245"/>
    </source>
</evidence>
<reference evidence="2 3" key="1">
    <citation type="submission" date="2020-04" db="EMBL/GenBank/DDBJ databases">
        <authorList>
            <consortium name="Desulfovibrio sp. FSS-1 genome sequencing consortium"/>
            <person name="Shimoshige H."/>
            <person name="Kobayashi H."/>
            <person name="Maekawa T."/>
        </authorList>
    </citation>
    <scope>NUCLEOTIDE SEQUENCE [LARGE SCALE GENOMIC DNA]</scope>
    <source>
        <strain evidence="2 3">SIID29052-01</strain>
    </source>
</reference>
<dbReference type="InterPro" id="IPR050486">
    <property type="entry name" value="Mannose-1P_guanyltransferase"/>
</dbReference>
<dbReference type="PANTHER" id="PTHR22572">
    <property type="entry name" value="SUGAR-1-PHOSPHATE GUANYL TRANSFERASE"/>
    <property type="match status" value="1"/>
</dbReference>
<organism evidence="2 3">
    <name type="scientific">Fundidesulfovibrio magnetotacticus</name>
    <dbReference type="NCBI Taxonomy" id="2730080"/>
    <lineage>
        <taxon>Bacteria</taxon>
        <taxon>Pseudomonadati</taxon>
        <taxon>Thermodesulfobacteriota</taxon>
        <taxon>Desulfovibrionia</taxon>
        <taxon>Desulfovibrionales</taxon>
        <taxon>Desulfovibrionaceae</taxon>
        <taxon>Fundidesulfovibrio</taxon>
    </lineage>
</organism>
<dbReference type="InterPro" id="IPR029044">
    <property type="entry name" value="Nucleotide-diphossugar_trans"/>
</dbReference>
<proteinExistence type="predicted"/>
<sequence>MKTAVVLCAGLGTRLRPLTDTCPKPMVPVAGVPVLERTVRHLAAHGFTDVCVNLHHLPHKVRAHFGDGHAFGVRLHFSDEPELLGTAGALNAFRPLLRQPFLVWYGDVLSAFDVSALTRAHQASGAQATVGLYRVDNPTQCGLVDLDGAGRITRFVEKPPVAFTDLANAGVYACEPSVLDFIPPQGFSDFGRDVFPAMLAAGAELHGHAIDEPLIDVGSPEKLERANALYAAPGGQP</sequence>
<name>A0A6V8LNM6_9BACT</name>
<dbReference type="InterPro" id="IPR005835">
    <property type="entry name" value="NTP_transferase_dom"/>
</dbReference>
<protein>
    <submittedName>
        <fullName evidence="2">UTP--glucose-1-phosphate uridylyltransferase</fullName>
        <ecNumber evidence="2">2.7.7.9</ecNumber>
    </submittedName>
</protein>
<keyword evidence="2" id="KW-0808">Transferase</keyword>
<dbReference type="CDD" id="cd04181">
    <property type="entry name" value="NTP_transferase"/>
    <property type="match status" value="1"/>
</dbReference>
<dbReference type="GO" id="GO:0003983">
    <property type="term" value="F:UTP:glucose-1-phosphate uridylyltransferase activity"/>
    <property type="evidence" value="ECO:0007669"/>
    <property type="project" value="UniProtKB-EC"/>
</dbReference>